<dbReference type="AlphaFoldDB" id="A0AAN5CGJ6"/>
<protein>
    <recommendedName>
        <fullName evidence="4">Secreted protein</fullName>
    </recommendedName>
</protein>
<organism evidence="2 3">
    <name type="scientific">Pristionchus mayeri</name>
    <dbReference type="NCBI Taxonomy" id="1317129"/>
    <lineage>
        <taxon>Eukaryota</taxon>
        <taxon>Metazoa</taxon>
        <taxon>Ecdysozoa</taxon>
        <taxon>Nematoda</taxon>
        <taxon>Chromadorea</taxon>
        <taxon>Rhabditida</taxon>
        <taxon>Rhabditina</taxon>
        <taxon>Diplogasteromorpha</taxon>
        <taxon>Diplogasteroidea</taxon>
        <taxon>Neodiplogasteridae</taxon>
        <taxon>Pristionchus</taxon>
    </lineage>
</organism>
<feature type="non-terminal residue" evidence="2">
    <location>
        <position position="1"/>
    </location>
</feature>
<sequence length="152" mass="17348">RCLMLVKWLYLLSSSPLSSLFVCARSLELAHSQLLARSTLLSPVSELDSLFTGLSFEVEHWVLTTIDLDSSRSEPPSEECHLVSSDFSRFLSISPWFISLRRHCIHPNFPRLLTLELISSEISEELIEIVIFHLGDRSLRTSKRAFPDGLFE</sequence>
<comment type="caution">
    <text evidence="2">The sequence shown here is derived from an EMBL/GenBank/DDBJ whole genome shotgun (WGS) entry which is preliminary data.</text>
</comment>
<reference evidence="3" key="1">
    <citation type="submission" date="2022-10" db="EMBL/GenBank/DDBJ databases">
        <title>Genome assembly of Pristionchus species.</title>
        <authorList>
            <person name="Yoshida K."/>
            <person name="Sommer R.J."/>
        </authorList>
    </citation>
    <scope>NUCLEOTIDE SEQUENCE [LARGE SCALE GENOMIC DNA]</scope>
    <source>
        <strain evidence="3">RS5460</strain>
    </source>
</reference>
<proteinExistence type="predicted"/>
<keyword evidence="1" id="KW-0732">Signal</keyword>
<feature type="signal peptide" evidence="1">
    <location>
        <begin position="1"/>
        <end position="19"/>
    </location>
</feature>
<evidence type="ECO:0000256" key="1">
    <source>
        <dbReference type="SAM" id="SignalP"/>
    </source>
</evidence>
<feature type="chain" id="PRO_5042851373" description="Secreted protein" evidence="1">
    <location>
        <begin position="20"/>
        <end position="152"/>
    </location>
</feature>
<evidence type="ECO:0000313" key="3">
    <source>
        <dbReference type="Proteomes" id="UP001328107"/>
    </source>
</evidence>
<evidence type="ECO:0008006" key="4">
    <source>
        <dbReference type="Google" id="ProtNLM"/>
    </source>
</evidence>
<evidence type="ECO:0000313" key="2">
    <source>
        <dbReference type="EMBL" id="GMR43189.1"/>
    </source>
</evidence>
<gene>
    <name evidence="2" type="ORF">PMAYCL1PPCAC_13384</name>
</gene>
<dbReference type="EMBL" id="BTRK01000003">
    <property type="protein sequence ID" value="GMR43189.1"/>
    <property type="molecule type" value="Genomic_DNA"/>
</dbReference>
<accession>A0AAN5CGJ6</accession>
<keyword evidence="3" id="KW-1185">Reference proteome</keyword>
<dbReference type="Proteomes" id="UP001328107">
    <property type="component" value="Unassembled WGS sequence"/>
</dbReference>
<name>A0AAN5CGJ6_9BILA</name>